<dbReference type="InterPro" id="IPR027443">
    <property type="entry name" value="IPNS-like_sf"/>
</dbReference>
<dbReference type="DNASU" id="1168065"/>
<sequence length="210" mass="23862">MDFLSKIRHLDMDICSFALLAQVPNTISLQQELTPLLQHEWLPHINQRDYHSGSQGGWDVLALRCAEEYHAAHPILQAFSISAANEWDNLPALESSPTLLDFIQSLACPVKSVRFMRLHAGAEIKPHRDQGLSLEQGEARLHLPLQTHDQLYFYVNDQRVPMQAGELWYINADQSHWVANKGSSARINLVIDCKVNSWLRELIHGAKIKA</sequence>
<dbReference type="InterPro" id="IPR007803">
    <property type="entry name" value="Asp/Arg/Pro-Hydrxlase"/>
</dbReference>
<dbReference type="PaxDb" id="211586-SO_0179"/>
<reference evidence="2 3" key="1">
    <citation type="journal article" date="2002" name="Nat. Biotechnol.">
        <title>Genome sequence of the dissimilatory metal ion-reducing bacterium Shewanella oneidensis.</title>
        <authorList>
            <person name="Heidelberg J.F."/>
            <person name="Paulsen I.T."/>
            <person name="Nelson K.E."/>
            <person name="Gaidos E.J."/>
            <person name="Nelson W.C."/>
            <person name="Read T.D."/>
            <person name="Eisen J.A."/>
            <person name="Seshadri R."/>
            <person name="Ward N."/>
            <person name="Methe B."/>
            <person name="Clayton R.A."/>
            <person name="Meyer T."/>
            <person name="Tsapin A."/>
            <person name="Scott J."/>
            <person name="Beanan M."/>
            <person name="Brinkac L."/>
            <person name="Daugherty S."/>
            <person name="DeBoy R.T."/>
            <person name="Dodson R.J."/>
            <person name="Durkin A.S."/>
            <person name="Haft D.H."/>
            <person name="Kolonay J.F."/>
            <person name="Madupu R."/>
            <person name="Peterson J.D."/>
            <person name="Umayam L.A."/>
            <person name="White O."/>
            <person name="Wolf A.M."/>
            <person name="Vamathevan J."/>
            <person name="Weidman J."/>
            <person name="Impraim M."/>
            <person name="Lee K."/>
            <person name="Berry K."/>
            <person name="Lee C."/>
            <person name="Mueller J."/>
            <person name="Khouri H."/>
            <person name="Gill J."/>
            <person name="Utterback T.R."/>
            <person name="McDonald L.A."/>
            <person name="Feldblyum T.V."/>
            <person name="Smith H.O."/>
            <person name="Venter J.C."/>
            <person name="Nealson K.H."/>
            <person name="Fraser C.M."/>
        </authorList>
    </citation>
    <scope>NUCLEOTIDE SEQUENCE [LARGE SCALE GENOMIC DNA]</scope>
    <source>
        <strain evidence="3">ATCC 700550 / JCM 31522 / CIP 106686 / LMG 19005 / NCIMB 14063 / MR-1</strain>
    </source>
</reference>
<evidence type="ECO:0000259" key="1">
    <source>
        <dbReference type="Pfam" id="PF05118"/>
    </source>
</evidence>
<dbReference type="BioCyc" id="SONE211586:G1GMP-165-MONOMER"/>
<evidence type="ECO:0000313" key="2">
    <source>
        <dbReference type="EMBL" id="AAN53266.2"/>
    </source>
</evidence>
<accession>Q8EKB6</accession>
<dbReference type="Proteomes" id="UP000008186">
    <property type="component" value="Chromosome"/>
</dbReference>
<dbReference type="OrthoDB" id="1441538at2"/>
<organism evidence="2 3">
    <name type="scientific">Shewanella oneidensis (strain ATCC 700550 / JCM 31522 / CIP 106686 / LMG 19005 / NCIMB 14063 / MR-1)</name>
    <dbReference type="NCBI Taxonomy" id="211586"/>
    <lineage>
        <taxon>Bacteria</taxon>
        <taxon>Pseudomonadati</taxon>
        <taxon>Pseudomonadota</taxon>
        <taxon>Gammaproteobacteria</taxon>
        <taxon>Alteromonadales</taxon>
        <taxon>Shewanellaceae</taxon>
        <taxon>Shewanella</taxon>
    </lineage>
</organism>
<proteinExistence type="predicted"/>
<reference evidence="2 3" key="3">
    <citation type="journal article" date="2008" name="Appl. Environ. Microbiol.">
        <title>Identification of mobile elements and pseudogenes in the Shewanella oneidensis MR-1 genome.</title>
        <authorList>
            <person name="Romine M.F."/>
            <person name="Carlson T.S."/>
            <person name="Norbeck A.D."/>
            <person name="McCue L.A."/>
            <person name="Lipton M.S."/>
        </authorList>
    </citation>
    <scope>NUCLEOTIDE SEQUENCE [LARGE SCALE GENOMIC DNA]</scope>
    <source>
        <strain evidence="3">ATCC 700550 / JCM 31522 / CIP 106686 / LMG 19005 / NCIMB 14063 / MR-1</strain>
    </source>
</reference>
<reference evidence="2 3" key="4">
    <citation type="journal article" date="2011" name="BMC Genomics">
        <title>Genome-wide protein localization prediction strategies for gram negative bacteria.</title>
        <authorList>
            <person name="Romine M.F."/>
        </authorList>
    </citation>
    <scope>NUCLEOTIDE SEQUENCE [LARGE SCALE GENOMIC DNA]</scope>
    <source>
        <strain evidence="3">ATCC 700550 / JCM 31522 / CIP 106686 / LMG 19005 / NCIMB 14063 / MR-1</strain>
    </source>
</reference>
<dbReference type="Pfam" id="PF05118">
    <property type="entry name" value="Asp_Arg_Hydrox"/>
    <property type="match status" value="1"/>
</dbReference>
<reference evidence="2 3" key="2">
    <citation type="journal article" date="2005" name="Proteomics">
        <title>Global detection and characterization of hypothetical proteins in Shewanella oneidensis MR-1 using LC-MS based proteomics.</title>
        <authorList>
            <person name="Elias D.A."/>
            <person name="Monroe M.E."/>
            <person name="Marshall M.J."/>
            <person name="Romine M.F."/>
            <person name="Belieav A.S."/>
            <person name="Fredrickson J.K."/>
            <person name="Anderson G.A."/>
            <person name="Smith R.D."/>
            <person name="Lipton M.S."/>
        </authorList>
    </citation>
    <scope>NUCLEOTIDE SEQUENCE [LARGE SCALE GENOMIC DNA]</scope>
    <source>
        <strain evidence="3">ATCC 700550 / JCM 31522 / CIP 106686 / LMG 19005 / NCIMB 14063 / MR-1</strain>
    </source>
</reference>
<dbReference type="EMBL" id="AE014299">
    <property type="protein sequence ID" value="AAN53266.2"/>
    <property type="molecule type" value="Genomic_DNA"/>
</dbReference>
<keyword evidence="3" id="KW-1185">Reference proteome</keyword>
<dbReference type="SUPFAM" id="SSF51197">
    <property type="entry name" value="Clavaminate synthase-like"/>
    <property type="match status" value="1"/>
</dbReference>
<evidence type="ECO:0000313" key="3">
    <source>
        <dbReference type="Proteomes" id="UP000008186"/>
    </source>
</evidence>
<dbReference type="Gene3D" id="2.60.120.330">
    <property type="entry name" value="B-lactam Antibiotic, Isopenicillin N Synthase, Chain"/>
    <property type="match status" value="1"/>
</dbReference>
<gene>
    <name evidence="2" type="ordered locus">SO_0179</name>
</gene>
<protein>
    <submittedName>
        <fullName evidence="2">Aspartyl/asparaginyl beta-hydroxylase family protein</fullName>
    </submittedName>
</protein>
<feature type="domain" description="Aspartyl/asparaginy/proline hydroxylase" evidence="1">
    <location>
        <begin position="28"/>
        <end position="193"/>
    </location>
</feature>
<dbReference type="STRING" id="211586.SO_0179"/>
<dbReference type="KEGG" id="son:SO_0179"/>
<dbReference type="HOGENOM" id="CLU_092409_0_0_6"/>
<name>Q8EKB6_SHEON</name>
<dbReference type="eggNOG" id="COG3555">
    <property type="taxonomic scope" value="Bacteria"/>
</dbReference>
<dbReference type="PATRIC" id="fig|211586.12.peg.167"/>
<dbReference type="AlphaFoldDB" id="Q8EKB6"/>